<evidence type="ECO:0000256" key="2">
    <source>
        <dbReference type="ARBA" id="ARBA00004892"/>
    </source>
</evidence>
<dbReference type="InterPro" id="IPR032466">
    <property type="entry name" value="Metal_Hydrolase"/>
</dbReference>
<sequence length="471" mass="53844">MTLLNDDFLLTTGVAKKLFHEYAQNEPIIDYHCHLEPKEIYENKNYENISQIWINEGLYGDHYKWRLERDHGVPENLITGDGDDYDKFVAWAQTINDSLGSPLYEWTHLELRRFFGINSRLDPSTAKEIWDEANQQLATPSFTPRALIARSNVQVVVTTDAPESDLKYHELLADEHLAFKVLPGMRPDEAFNITADTYADYLKRLGAAAGITISSFKTLTTAMAQRVQFFADHGGKIADLGLNTYHYADASADDLEIIFAKGLANKALSTNDLNKFTTALVETMMQLAQKHDWVLQYHVNVARSQNKPMFDKIGPNTGFDSVGTQADLTEQVRRLFYDAQTKGILPKTIFYSLNPNDWMAIATLLGNFQEGSVQKMHLGAGWWYNDTRDGMEDQMKLYANTGMFPNFLGMLTDSRSFLSYPRHEYFRRVMCDVIGQWVARGQAPNDLEYLGKIVKRISYENARNYFGFFND</sequence>
<evidence type="ECO:0000256" key="5">
    <source>
        <dbReference type="ARBA" id="ARBA00020555"/>
    </source>
</evidence>
<dbReference type="NCBIfam" id="NF002794">
    <property type="entry name" value="PRK02925.1"/>
    <property type="match status" value="1"/>
</dbReference>
<evidence type="ECO:0000256" key="7">
    <source>
        <dbReference type="HAMAP-Rule" id="MF_00675"/>
    </source>
</evidence>
<dbReference type="HAMAP" id="MF_00675">
    <property type="entry name" value="UxaC"/>
    <property type="match status" value="1"/>
</dbReference>
<evidence type="ECO:0000313" key="8">
    <source>
        <dbReference type="EMBL" id="QCZ52164.1"/>
    </source>
</evidence>
<proteinExistence type="inferred from homology"/>
<dbReference type="EC" id="5.3.1.12" evidence="4 7"/>
<comment type="pathway">
    <text evidence="2 7">Carbohydrate metabolism; pentose and glucuronate interconversion.</text>
</comment>
<dbReference type="AlphaFoldDB" id="A0A5B7XWB3"/>
<reference evidence="8 9" key="1">
    <citation type="submission" date="2018-07" db="EMBL/GenBank/DDBJ databases">
        <authorList>
            <person name="Feyereisen M."/>
        </authorList>
    </citation>
    <scope>NUCLEOTIDE SEQUENCE [LARGE SCALE GENOMIC DNA]</scope>
    <source>
        <strain evidence="8 9">UCCLBBS449</strain>
    </source>
</reference>
<dbReference type="PANTHER" id="PTHR30068:SF4">
    <property type="entry name" value="URONATE ISOMERASE"/>
    <property type="match status" value="1"/>
</dbReference>
<evidence type="ECO:0000256" key="6">
    <source>
        <dbReference type="ARBA" id="ARBA00023235"/>
    </source>
</evidence>
<dbReference type="SUPFAM" id="SSF51556">
    <property type="entry name" value="Metallo-dependent hydrolases"/>
    <property type="match status" value="1"/>
</dbReference>
<dbReference type="UniPathway" id="UPA00246"/>
<dbReference type="Gene3D" id="1.10.2020.10">
    <property type="entry name" value="uronate isomerase, domain 2, chain A"/>
    <property type="match status" value="1"/>
</dbReference>
<evidence type="ECO:0000256" key="4">
    <source>
        <dbReference type="ARBA" id="ARBA00012546"/>
    </source>
</evidence>
<evidence type="ECO:0000313" key="9">
    <source>
        <dbReference type="Proteomes" id="UP000307074"/>
    </source>
</evidence>
<dbReference type="Proteomes" id="UP000307074">
    <property type="component" value="Chromosome"/>
</dbReference>
<evidence type="ECO:0000256" key="1">
    <source>
        <dbReference type="ARBA" id="ARBA00001165"/>
    </source>
</evidence>
<dbReference type="Gene3D" id="3.20.20.140">
    <property type="entry name" value="Metal-dependent hydrolases"/>
    <property type="match status" value="1"/>
</dbReference>
<dbReference type="GO" id="GO:0042840">
    <property type="term" value="P:D-glucuronate catabolic process"/>
    <property type="evidence" value="ECO:0007669"/>
    <property type="project" value="TreeGrafter"/>
</dbReference>
<dbReference type="Pfam" id="PF02614">
    <property type="entry name" value="UxaC"/>
    <property type="match status" value="1"/>
</dbReference>
<comment type="similarity">
    <text evidence="3 7">Belongs to the metallo-dependent hydrolases superfamily. Uronate isomerase family.</text>
</comment>
<dbReference type="InterPro" id="IPR003766">
    <property type="entry name" value="Uronate_isomerase"/>
</dbReference>
<keyword evidence="6 7" id="KW-0413">Isomerase</keyword>
<accession>A0A5B7XWB3</accession>
<gene>
    <name evidence="7" type="primary">uxaC</name>
    <name evidence="8" type="ORF">UCCLBBS449_0167</name>
</gene>
<dbReference type="PANTHER" id="PTHR30068">
    <property type="entry name" value="URONATE ISOMERASE"/>
    <property type="match status" value="1"/>
</dbReference>
<comment type="catalytic activity">
    <reaction evidence="7">
        <text>aldehydo-D-galacturonate = keto-D-tagaturonate</text>
        <dbReference type="Rhea" id="RHEA:27702"/>
        <dbReference type="ChEBI" id="CHEBI:12952"/>
        <dbReference type="ChEBI" id="CHEBI:17886"/>
    </reaction>
</comment>
<protein>
    <recommendedName>
        <fullName evidence="5 7">Uronate isomerase</fullName>
        <ecNumber evidence="4 7">5.3.1.12</ecNumber>
    </recommendedName>
    <alternativeName>
        <fullName evidence="7">Glucuronate isomerase</fullName>
    </alternativeName>
    <alternativeName>
        <fullName evidence="7">Uronic isomerase</fullName>
    </alternativeName>
</protein>
<evidence type="ECO:0000256" key="3">
    <source>
        <dbReference type="ARBA" id="ARBA00008397"/>
    </source>
</evidence>
<dbReference type="GO" id="GO:0008880">
    <property type="term" value="F:glucuronate isomerase activity"/>
    <property type="evidence" value="ECO:0007669"/>
    <property type="project" value="UniProtKB-UniRule"/>
</dbReference>
<dbReference type="GO" id="GO:0019698">
    <property type="term" value="P:D-galacturonate catabolic process"/>
    <property type="evidence" value="ECO:0007669"/>
    <property type="project" value="TreeGrafter"/>
</dbReference>
<comment type="catalytic activity">
    <reaction evidence="1 7">
        <text>D-glucuronate = D-fructuronate</text>
        <dbReference type="Rhea" id="RHEA:13049"/>
        <dbReference type="ChEBI" id="CHEBI:58720"/>
        <dbReference type="ChEBI" id="CHEBI:59863"/>
        <dbReference type="EC" id="5.3.1.12"/>
    </reaction>
</comment>
<organism evidence="8 9">
    <name type="scientific">Levilactobacillus brevis</name>
    <name type="common">Lactobacillus brevis</name>
    <dbReference type="NCBI Taxonomy" id="1580"/>
    <lineage>
        <taxon>Bacteria</taxon>
        <taxon>Bacillati</taxon>
        <taxon>Bacillota</taxon>
        <taxon>Bacilli</taxon>
        <taxon>Lactobacillales</taxon>
        <taxon>Lactobacillaceae</taxon>
        <taxon>Levilactobacillus</taxon>
    </lineage>
</organism>
<name>A0A5B7XWB3_LEVBR</name>
<dbReference type="RefSeq" id="WP_042521987.1">
    <property type="nucleotide sequence ID" value="NZ_CP031198.1"/>
</dbReference>
<dbReference type="EMBL" id="CP031198">
    <property type="protein sequence ID" value="QCZ52164.1"/>
    <property type="molecule type" value="Genomic_DNA"/>
</dbReference>